<dbReference type="SMART" id="SM00329">
    <property type="entry name" value="BPI2"/>
    <property type="match status" value="1"/>
</dbReference>
<dbReference type="PANTHER" id="PTHR10504">
    <property type="entry name" value="BACTERICIDAL PERMEABILITY-INCREASING BPI PROTEIN-RELATED"/>
    <property type="match status" value="1"/>
</dbReference>
<dbReference type="Pfam" id="PF02886">
    <property type="entry name" value="LBP_BPI_CETP_C"/>
    <property type="match status" value="1"/>
</dbReference>
<dbReference type="Proteomes" id="UP001209878">
    <property type="component" value="Unassembled WGS sequence"/>
</dbReference>
<dbReference type="AlphaFoldDB" id="A0AAD9UJ50"/>
<dbReference type="EMBL" id="JAODUO010000056">
    <property type="protein sequence ID" value="KAK2191215.1"/>
    <property type="molecule type" value="Genomic_DNA"/>
</dbReference>
<feature type="domain" description="Lipid-binding serum glycoprotein C-terminal" evidence="3">
    <location>
        <begin position="238"/>
        <end position="447"/>
    </location>
</feature>
<dbReference type="GO" id="GO:0008289">
    <property type="term" value="F:lipid binding"/>
    <property type="evidence" value="ECO:0007669"/>
    <property type="project" value="InterPro"/>
</dbReference>
<dbReference type="InterPro" id="IPR017943">
    <property type="entry name" value="Bactericidal_perm-incr_a/b_dom"/>
</dbReference>
<name>A0AAD9UJ50_RIDPI</name>
<evidence type="ECO:0000313" key="4">
    <source>
        <dbReference type="EMBL" id="KAK2191215.1"/>
    </source>
</evidence>
<comment type="caution">
    <text evidence="4">The sequence shown here is derived from an EMBL/GenBank/DDBJ whole genome shotgun (WGS) entry which is preliminary data.</text>
</comment>
<comment type="similarity">
    <text evidence="1">Belongs to the BPI/LBP/Plunc superfamily. BPI/LBP family.</text>
</comment>
<dbReference type="Gene3D" id="3.15.20.10">
    <property type="entry name" value="Bactericidal permeability-increasing protein, domain 2"/>
    <property type="match status" value="1"/>
</dbReference>
<reference evidence="4" key="1">
    <citation type="journal article" date="2023" name="Mol. Biol. Evol.">
        <title>Third-Generation Sequencing Reveals the Adaptive Role of the Epigenome in Three Deep-Sea Polychaetes.</title>
        <authorList>
            <person name="Perez M."/>
            <person name="Aroh O."/>
            <person name="Sun Y."/>
            <person name="Lan Y."/>
            <person name="Juniper S.K."/>
            <person name="Young C.R."/>
            <person name="Angers B."/>
            <person name="Qian P.Y."/>
        </authorList>
    </citation>
    <scope>NUCLEOTIDE SEQUENCE</scope>
    <source>
        <strain evidence="4">R07B-5</strain>
    </source>
</reference>
<evidence type="ECO:0000259" key="3">
    <source>
        <dbReference type="SMART" id="SM00329"/>
    </source>
</evidence>
<dbReference type="InterPro" id="IPR001124">
    <property type="entry name" value="Lipid-bd_serum_glycop_C"/>
</dbReference>
<evidence type="ECO:0000256" key="2">
    <source>
        <dbReference type="ARBA" id="ARBA00023157"/>
    </source>
</evidence>
<dbReference type="Pfam" id="PF01273">
    <property type="entry name" value="LBP_BPI_CETP"/>
    <property type="match status" value="1"/>
</dbReference>
<gene>
    <name evidence="4" type="ORF">NP493_55g02011</name>
</gene>
<dbReference type="GO" id="GO:0005615">
    <property type="term" value="C:extracellular space"/>
    <property type="evidence" value="ECO:0007669"/>
    <property type="project" value="TreeGrafter"/>
</dbReference>
<dbReference type="PANTHER" id="PTHR10504:SF131">
    <property type="entry name" value="BPI2 DOMAIN-CONTAINING PROTEIN"/>
    <property type="match status" value="1"/>
</dbReference>
<evidence type="ECO:0000313" key="5">
    <source>
        <dbReference type="Proteomes" id="UP001209878"/>
    </source>
</evidence>
<evidence type="ECO:0000256" key="1">
    <source>
        <dbReference type="ARBA" id="ARBA00007292"/>
    </source>
</evidence>
<protein>
    <recommendedName>
        <fullName evidence="3">Lipid-binding serum glycoprotein C-terminal domain-containing protein</fullName>
    </recommendedName>
</protein>
<keyword evidence="2" id="KW-1015">Disulfide bond</keyword>
<dbReference type="SUPFAM" id="SSF55394">
    <property type="entry name" value="Bactericidal permeability-increasing protein, BPI"/>
    <property type="match status" value="2"/>
</dbReference>
<organism evidence="4 5">
    <name type="scientific">Ridgeia piscesae</name>
    <name type="common">Tubeworm</name>
    <dbReference type="NCBI Taxonomy" id="27915"/>
    <lineage>
        <taxon>Eukaryota</taxon>
        <taxon>Metazoa</taxon>
        <taxon>Spiralia</taxon>
        <taxon>Lophotrochozoa</taxon>
        <taxon>Annelida</taxon>
        <taxon>Polychaeta</taxon>
        <taxon>Sedentaria</taxon>
        <taxon>Canalipalpata</taxon>
        <taxon>Sabellida</taxon>
        <taxon>Siboglinidae</taxon>
        <taxon>Ridgeia</taxon>
    </lineage>
</organism>
<dbReference type="Gene3D" id="3.15.10.10">
    <property type="entry name" value="Bactericidal permeability-increasing protein, domain 1"/>
    <property type="match status" value="1"/>
</dbReference>
<sequence>MFIYDKVFFLTARDVGLDIVSKEIKKLKIKDISGQVGAVKAELHHIKLVKQPKPTASLVPLPRRGLRLAVADIDAELSAKYRAYMKTSFFNVEKTGTIRVVTENMKLILDAVIGRDSAGRPSLTKLFCKGSGVIKVTFRGTWSTLLNLGCRVFQSKIRSLIIAQVCTNTIKEIKRQMHVRDIPVRQTVAKDYELDFSMVRFPKFEPTYFELYSKGEIKLKDGHIRMPFSPPEIPLFKQHNKKMAYVYITDYLLSSGFMAAFVNRKLTVYVNNSLLPAQVRGFMKTTCPMSLCLGTLMPKIGKTYPGAATNIRIYATEGPTVHVRGASMGLAGWGVVNIMVTGKDGKQQPIMSATLSGTANFTVHVSNSRVFFNIVKLTPKVTVVKSALDDNGLGAIVEPLLKIASKAFLLPKLTDLGFKGISLPKVKDLQFVDTEILPDKTEVRHTTDQ</sequence>
<proteinExistence type="inferred from homology"/>
<dbReference type="InterPro" id="IPR017942">
    <property type="entry name" value="Lipid-bd_serum_glycop_N"/>
</dbReference>
<accession>A0AAD9UJ50</accession>
<dbReference type="InterPro" id="IPR032942">
    <property type="entry name" value="BPI/LBP/Plunc"/>
</dbReference>
<keyword evidence="5" id="KW-1185">Reference proteome</keyword>